<accession>A0ABV2M5M2</accession>
<evidence type="ECO:0000313" key="2">
    <source>
        <dbReference type="EMBL" id="MET3751758.1"/>
    </source>
</evidence>
<feature type="transmembrane region" description="Helical" evidence="1">
    <location>
        <begin position="170"/>
        <end position="190"/>
    </location>
</feature>
<keyword evidence="1" id="KW-1133">Transmembrane helix</keyword>
<dbReference type="InterPro" id="IPR011397">
    <property type="entry name" value="YhfC"/>
</dbReference>
<keyword evidence="1" id="KW-0472">Membrane</keyword>
<evidence type="ECO:0000313" key="3">
    <source>
        <dbReference type="Proteomes" id="UP001549106"/>
    </source>
</evidence>
<name>A0ABV2M5M2_9FIRM</name>
<organism evidence="2 3">
    <name type="scientific">Blautia caecimuris</name>
    <dbReference type="NCBI Taxonomy" id="1796615"/>
    <lineage>
        <taxon>Bacteria</taxon>
        <taxon>Bacillati</taxon>
        <taxon>Bacillota</taxon>
        <taxon>Clostridia</taxon>
        <taxon>Lachnospirales</taxon>
        <taxon>Lachnospiraceae</taxon>
        <taxon>Blautia</taxon>
    </lineage>
</organism>
<dbReference type="EMBL" id="JBEPMJ010000027">
    <property type="protein sequence ID" value="MET3751758.1"/>
    <property type="molecule type" value="Genomic_DNA"/>
</dbReference>
<proteinExistence type="predicted"/>
<keyword evidence="1" id="KW-0812">Transmembrane</keyword>
<keyword evidence="3" id="KW-1185">Reference proteome</keyword>
<evidence type="ECO:0000256" key="1">
    <source>
        <dbReference type="SAM" id="Phobius"/>
    </source>
</evidence>
<gene>
    <name evidence="2" type="ORF">ABID24_003020</name>
</gene>
<dbReference type="Pfam" id="PF10086">
    <property type="entry name" value="YhfC"/>
    <property type="match status" value="2"/>
</dbReference>
<protein>
    <submittedName>
        <fullName evidence="2">Membrane protein YhfC</fullName>
    </submittedName>
</protein>
<dbReference type="Proteomes" id="UP001549106">
    <property type="component" value="Unassembled WGS sequence"/>
</dbReference>
<sequence>MKKYKIFLIGVLSLLIFGLLLPQPIQAFMVLLESPIKDFFLRHSLLLCVAVGITQGLFEEGGYYLVFKTMLKKEKSKETPIVFGLGRSSIHTIFDFVTIFATHMSIFGCLIAVVGRILSFGALMGLTLIDYKSVTNKRVVYLALSIVFHAIMNGVLYANELELLNVNNNFDSIFMICFSCVVIIISVLICKNSLSEEA</sequence>
<feature type="transmembrane region" description="Helical" evidence="1">
    <location>
        <begin position="105"/>
        <end position="127"/>
    </location>
</feature>
<reference evidence="2 3" key="1">
    <citation type="submission" date="2024-06" db="EMBL/GenBank/DDBJ databases">
        <title>Genomic Encyclopedia of Type Strains, Phase IV (KMG-IV): sequencing the most valuable type-strain genomes for metagenomic binning, comparative biology and taxonomic classification.</title>
        <authorList>
            <person name="Goeker M."/>
        </authorList>
    </citation>
    <scope>NUCLEOTIDE SEQUENCE [LARGE SCALE GENOMIC DNA]</scope>
    <source>
        <strain evidence="2 3">DSM 29492</strain>
    </source>
</reference>
<comment type="caution">
    <text evidence="2">The sequence shown here is derived from an EMBL/GenBank/DDBJ whole genome shotgun (WGS) entry which is preliminary data.</text>
</comment>
<feature type="transmembrane region" description="Helical" evidence="1">
    <location>
        <begin position="139"/>
        <end position="158"/>
    </location>
</feature>